<dbReference type="RefSeq" id="XP_056786644.1">
    <property type="nucleotide sequence ID" value="XM_056938262.1"/>
</dbReference>
<dbReference type="GeneID" id="81628512"/>
<evidence type="ECO:0008006" key="3">
    <source>
        <dbReference type="Google" id="ProtNLM"/>
    </source>
</evidence>
<proteinExistence type="predicted"/>
<evidence type="ECO:0000313" key="2">
    <source>
        <dbReference type="Proteomes" id="UP001148312"/>
    </source>
</evidence>
<gene>
    <name evidence="1" type="ORF">N7539_008667</name>
</gene>
<dbReference type="EMBL" id="JAPWDQ010000013">
    <property type="protein sequence ID" value="KAJ5472098.1"/>
    <property type="molecule type" value="Genomic_DNA"/>
</dbReference>
<comment type="caution">
    <text evidence="1">The sequence shown here is derived from an EMBL/GenBank/DDBJ whole genome shotgun (WGS) entry which is preliminary data.</text>
</comment>
<name>A0A9W9WRQ5_9EURO</name>
<evidence type="ECO:0000313" key="1">
    <source>
        <dbReference type="EMBL" id="KAJ5472098.1"/>
    </source>
</evidence>
<protein>
    <recommendedName>
        <fullName evidence="3">Tc1-like transposase DDE domain-containing protein</fullName>
    </recommendedName>
</protein>
<dbReference type="Proteomes" id="UP001148312">
    <property type="component" value="Unassembled WGS sequence"/>
</dbReference>
<dbReference type="GO" id="GO:0003676">
    <property type="term" value="F:nucleic acid binding"/>
    <property type="evidence" value="ECO:0007669"/>
    <property type="project" value="InterPro"/>
</dbReference>
<sequence>MQESNFPPYSPDFNPIEEFFAELKAYITKARSVYEENPGQGFMPSFGGVYMKLVQNRTVPKVTFDMQG</sequence>
<dbReference type="AlphaFoldDB" id="A0A9W9WRQ5"/>
<reference evidence="1" key="2">
    <citation type="journal article" date="2023" name="IMA Fungus">
        <title>Comparative genomic study of the Penicillium genus elucidates a diverse pangenome and 15 lateral gene transfer events.</title>
        <authorList>
            <person name="Petersen C."/>
            <person name="Sorensen T."/>
            <person name="Nielsen M.R."/>
            <person name="Sondergaard T.E."/>
            <person name="Sorensen J.L."/>
            <person name="Fitzpatrick D.A."/>
            <person name="Frisvad J.C."/>
            <person name="Nielsen K.L."/>
        </authorList>
    </citation>
    <scope>NUCLEOTIDE SEQUENCE</scope>
    <source>
        <strain evidence="1">IBT 30728</strain>
    </source>
</reference>
<dbReference type="InterPro" id="IPR036397">
    <property type="entry name" value="RNaseH_sf"/>
</dbReference>
<keyword evidence="2" id="KW-1185">Reference proteome</keyword>
<accession>A0A9W9WRQ5</accession>
<reference evidence="1" key="1">
    <citation type="submission" date="2022-12" db="EMBL/GenBank/DDBJ databases">
        <authorList>
            <person name="Petersen C."/>
        </authorList>
    </citation>
    <scope>NUCLEOTIDE SEQUENCE</scope>
    <source>
        <strain evidence="1">IBT 30728</strain>
    </source>
</reference>
<dbReference type="Gene3D" id="3.30.420.10">
    <property type="entry name" value="Ribonuclease H-like superfamily/Ribonuclease H"/>
    <property type="match status" value="1"/>
</dbReference>
<organism evidence="1 2">
    <name type="scientific">Penicillium diatomitis</name>
    <dbReference type="NCBI Taxonomy" id="2819901"/>
    <lineage>
        <taxon>Eukaryota</taxon>
        <taxon>Fungi</taxon>
        <taxon>Dikarya</taxon>
        <taxon>Ascomycota</taxon>
        <taxon>Pezizomycotina</taxon>
        <taxon>Eurotiomycetes</taxon>
        <taxon>Eurotiomycetidae</taxon>
        <taxon>Eurotiales</taxon>
        <taxon>Aspergillaceae</taxon>
        <taxon>Penicillium</taxon>
    </lineage>
</organism>